<dbReference type="Proteomes" id="UP001206925">
    <property type="component" value="Unassembled WGS sequence"/>
</dbReference>
<keyword evidence="2" id="KW-1185">Reference proteome</keyword>
<comment type="caution">
    <text evidence="1">The sequence shown here is derived from an EMBL/GenBank/DDBJ whole genome shotgun (WGS) entry which is preliminary data.</text>
</comment>
<gene>
    <name evidence="1" type="ORF">M8C21_016955</name>
</gene>
<feature type="non-terminal residue" evidence="1">
    <location>
        <position position="1"/>
    </location>
</feature>
<sequence length="108" mass="12085">MVDLAREETSWVITIATHSSHARVLATATDGNSIVEDSEFLLIRLVKKISSTKIESKKSEPREFYKYLSPAKQIFVSTKFNQQTERVKELVFHSGATLGLGDEALARS</sequence>
<name>A0AAD5BQL1_AMBAR</name>
<protein>
    <submittedName>
        <fullName evidence="1">Uncharacterized protein</fullName>
    </submittedName>
</protein>
<accession>A0AAD5BQL1</accession>
<evidence type="ECO:0000313" key="1">
    <source>
        <dbReference type="EMBL" id="KAI7726409.1"/>
    </source>
</evidence>
<reference evidence="1" key="1">
    <citation type="submission" date="2022-06" db="EMBL/GenBank/DDBJ databases">
        <title>Uncovering the hologenomic basis of an extraordinary plant invasion.</title>
        <authorList>
            <person name="Bieker V.C."/>
            <person name="Martin M.D."/>
            <person name="Gilbert T."/>
            <person name="Hodgins K."/>
            <person name="Battlay P."/>
            <person name="Petersen B."/>
            <person name="Wilson J."/>
        </authorList>
    </citation>
    <scope>NUCLEOTIDE SEQUENCE</scope>
    <source>
        <strain evidence="1">AA19_3_7</strain>
        <tissue evidence="1">Leaf</tissue>
    </source>
</reference>
<dbReference type="AlphaFoldDB" id="A0AAD5BQL1"/>
<proteinExistence type="predicted"/>
<evidence type="ECO:0000313" key="2">
    <source>
        <dbReference type="Proteomes" id="UP001206925"/>
    </source>
</evidence>
<organism evidence="1 2">
    <name type="scientific">Ambrosia artemisiifolia</name>
    <name type="common">Common ragweed</name>
    <dbReference type="NCBI Taxonomy" id="4212"/>
    <lineage>
        <taxon>Eukaryota</taxon>
        <taxon>Viridiplantae</taxon>
        <taxon>Streptophyta</taxon>
        <taxon>Embryophyta</taxon>
        <taxon>Tracheophyta</taxon>
        <taxon>Spermatophyta</taxon>
        <taxon>Magnoliopsida</taxon>
        <taxon>eudicotyledons</taxon>
        <taxon>Gunneridae</taxon>
        <taxon>Pentapetalae</taxon>
        <taxon>asterids</taxon>
        <taxon>campanulids</taxon>
        <taxon>Asterales</taxon>
        <taxon>Asteraceae</taxon>
        <taxon>Asteroideae</taxon>
        <taxon>Heliantheae alliance</taxon>
        <taxon>Heliantheae</taxon>
        <taxon>Ambrosia</taxon>
    </lineage>
</organism>
<dbReference type="EMBL" id="JAMZMK010011676">
    <property type="protein sequence ID" value="KAI7726409.1"/>
    <property type="molecule type" value="Genomic_DNA"/>
</dbReference>